<reference evidence="1 2" key="1">
    <citation type="submission" date="2020-04" db="EMBL/GenBank/DDBJ databases">
        <title>Paraburkholderia sp. G-4-1-8 isolated from soil.</title>
        <authorList>
            <person name="Dahal R.H."/>
        </authorList>
    </citation>
    <scope>NUCLEOTIDE SEQUENCE [LARGE SCALE GENOMIC DNA]</scope>
    <source>
        <strain evidence="1 2">G-4-1-8</strain>
    </source>
</reference>
<evidence type="ECO:0000313" key="2">
    <source>
        <dbReference type="Proteomes" id="UP000583127"/>
    </source>
</evidence>
<name>A0A7X9ZYQ3_9BURK</name>
<sequence>MDLTNKLNAFHDWYLMGVLADREARIVELALMFDNGKDRARVQFKGATRCLANDFLIQNIIYEVKVLTDFESPDYQRALHALEKSYFGKESRPNKPIASLSATLGAELPIEFDTVEVVTNLA</sequence>
<dbReference type="EMBL" id="JABBFZ010000014">
    <property type="protein sequence ID" value="NML33412.1"/>
    <property type="molecule type" value="Genomic_DNA"/>
</dbReference>
<gene>
    <name evidence="1" type="ORF">HHL14_21570</name>
</gene>
<protein>
    <submittedName>
        <fullName evidence="1">Uncharacterized protein</fullName>
    </submittedName>
</protein>
<dbReference type="AlphaFoldDB" id="A0A7X9ZYQ3"/>
<dbReference type="Proteomes" id="UP000583127">
    <property type="component" value="Unassembled WGS sequence"/>
</dbReference>
<keyword evidence="2" id="KW-1185">Reference proteome</keyword>
<proteinExistence type="predicted"/>
<dbReference type="RefSeq" id="WP_169499643.1">
    <property type="nucleotide sequence ID" value="NZ_JABBFZ010000014.1"/>
</dbReference>
<organism evidence="1 2">
    <name type="scientific">Paraburkholderia antibiotica</name>
    <dbReference type="NCBI Taxonomy" id="2728839"/>
    <lineage>
        <taxon>Bacteria</taxon>
        <taxon>Pseudomonadati</taxon>
        <taxon>Pseudomonadota</taxon>
        <taxon>Betaproteobacteria</taxon>
        <taxon>Burkholderiales</taxon>
        <taxon>Burkholderiaceae</taxon>
        <taxon>Paraburkholderia</taxon>
    </lineage>
</organism>
<evidence type="ECO:0000313" key="1">
    <source>
        <dbReference type="EMBL" id="NML33412.1"/>
    </source>
</evidence>
<comment type="caution">
    <text evidence="1">The sequence shown here is derived from an EMBL/GenBank/DDBJ whole genome shotgun (WGS) entry which is preliminary data.</text>
</comment>
<accession>A0A7X9ZYQ3</accession>